<evidence type="ECO:0000313" key="1">
    <source>
        <dbReference type="EMBL" id="KAK5086495.1"/>
    </source>
</evidence>
<gene>
    <name evidence="1" type="ORF">LTR05_003663</name>
</gene>
<organism evidence="1 2">
    <name type="scientific">Lithohypha guttulata</name>
    <dbReference type="NCBI Taxonomy" id="1690604"/>
    <lineage>
        <taxon>Eukaryota</taxon>
        <taxon>Fungi</taxon>
        <taxon>Dikarya</taxon>
        <taxon>Ascomycota</taxon>
        <taxon>Pezizomycotina</taxon>
        <taxon>Eurotiomycetes</taxon>
        <taxon>Chaetothyriomycetidae</taxon>
        <taxon>Chaetothyriales</taxon>
        <taxon>Trichomeriaceae</taxon>
        <taxon>Lithohypha</taxon>
    </lineage>
</organism>
<dbReference type="EMBL" id="JAVRRJ010000003">
    <property type="protein sequence ID" value="KAK5086495.1"/>
    <property type="molecule type" value="Genomic_DNA"/>
</dbReference>
<reference evidence="1 2" key="1">
    <citation type="submission" date="2023-08" db="EMBL/GenBank/DDBJ databases">
        <title>Black Yeasts Isolated from many extreme environments.</title>
        <authorList>
            <person name="Coleine C."/>
            <person name="Stajich J.E."/>
            <person name="Selbmann L."/>
        </authorList>
    </citation>
    <scope>NUCLEOTIDE SEQUENCE [LARGE SCALE GENOMIC DNA]</scope>
    <source>
        <strain evidence="1 2">CCFEE 5910</strain>
    </source>
</reference>
<evidence type="ECO:0000313" key="2">
    <source>
        <dbReference type="Proteomes" id="UP001309876"/>
    </source>
</evidence>
<protein>
    <submittedName>
        <fullName evidence="1">Uncharacterized protein</fullName>
    </submittedName>
</protein>
<name>A0AAN7T0I4_9EURO</name>
<sequence>MQDREQEHARIRKEQIKVHEDLMPKLFPKSQVRVLNFAEADITSGDSLNKELFSFEPVARLRSIKEHVYRWQGMARRVAAIKEVHEIVCCLMGKFPVSDTTSNSRDAYYALGDQWATLPPIHEQNQEKSKQEIGRRFQYAENAIYPDMPYADASAEINFLIEQVDRAERLDYAFSRQLCLYILLQVQTFL</sequence>
<dbReference type="AlphaFoldDB" id="A0AAN7T0I4"/>
<proteinExistence type="predicted"/>
<keyword evidence="2" id="KW-1185">Reference proteome</keyword>
<comment type="caution">
    <text evidence="1">The sequence shown here is derived from an EMBL/GenBank/DDBJ whole genome shotgun (WGS) entry which is preliminary data.</text>
</comment>
<dbReference type="Proteomes" id="UP001309876">
    <property type="component" value="Unassembled WGS sequence"/>
</dbReference>
<accession>A0AAN7T0I4</accession>